<dbReference type="RefSeq" id="WP_184255465.1">
    <property type="nucleotide sequence ID" value="NZ_JACHIO010000008.1"/>
</dbReference>
<dbReference type="AlphaFoldDB" id="A0A7W8E9T9"/>
<comment type="caution">
    <text evidence="1">The sequence shown here is derived from an EMBL/GenBank/DDBJ whole genome shotgun (WGS) entry which is preliminary data.</text>
</comment>
<proteinExistence type="predicted"/>
<dbReference type="Pfam" id="PF13031">
    <property type="entry name" value="DUF3892"/>
    <property type="match status" value="1"/>
</dbReference>
<name>A0A7W8E9T9_9BACT</name>
<dbReference type="Proteomes" id="UP000584867">
    <property type="component" value="Unassembled WGS sequence"/>
</dbReference>
<dbReference type="InterPro" id="IPR024997">
    <property type="entry name" value="DUF3892"/>
</dbReference>
<gene>
    <name evidence="1" type="ORF">HDF15_002282</name>
</gene>
<evidence type="ECO:0008006" key="3">
    <source>
        <dbReference type="Google" id="ProtNLM"/>
    </source>
</evidence>
<evidence type="ECO:0000313" key="1">
    <source>
        <dbReference type="EMBL" id="MBB5063934.1"/>
    </source>
</evidence>
<dbReference type="EMBL" id="JACHIO010000008">
    <property type="protein sequence ID" value="MBB5063934.1"/>
    <property type="molecule type" value="Genomic_DNA"/>
</dbReference>
<sequence>MSEFLTTCITKPNRESRHEHITHIGNITGQWMLTREEVIRRIDAKSEAFYTLDRTTNRKVYIDVVREAGKNPYLRTYADGKWNDNLLALTECNGTCKLVA</sequence>
<accession>A0A7W8E9T9</accession>
<organism evidence="1 2">
    <name type="scientific">Granulicella mallensis</name>
    <dbReference type="NCBI Taxonomy" id="940614"/>
    <lineage>
        <taxon>Bacteria</taxon>
        <taxon>Pseudomonadati</taxon>
        <taxon>Acidobacteriota</taxon>
        <taxon>Terriglobia</taxon>
        <taxon>Terriglobales</taxon>
        <taxon>Acidobacteriaceae</taxon>
        <taxon>Granulicella</taxon>
    </lineage>
</organism>
<protein>
    <recommendedName>
        <fullName evidence="3">DUF3892 domain-containing protein</fullName>
    </recommendedName>
</protein>
<reference evidence="1 2" key="1">
    <citation type="submission" date="2020-08" db="EMBL/GenBank/DDBJ databases">
        <title>Genomic Encyclopedia of Type Strains, Phase IV (KMG-V): Genome sequencing to study the core and pangenomes of soil and plant-associated prokaryotes.</title>
        <authorList>
            <person name="Whitman W."/>
        </authorList>
    </citation>
    <scope>NUCLEOTIDE SEQUENCE [LARGE SCALE GENOMIC DNA]</scope>
    <source>
        <strain evidence="1 2">X5P3</strain>
    </source>
</reference>
<evidence type="ECO:0000313" key="2">
    <source>
        <dbReference type="Proteomes" id="UP000584867"/>
    </source>
</evidence>